<dbReference type="GO" id="GO:0004499">
    <property type="term" value="F:N,N-dimethylaniline monooxygenase activity"/>
    <property type="evidence" value="ECO:0007669"/>
    <property type="project" value="InterPro"/>
</dbReference>
<keyword evidence="6" id="KW-1185">Reference proteome</keyword>
<keyword evidence="4" id="KW-0560">Oxidoreductase</keyword>
<dbReference type="PANTHER" id="PTHR42877:SF4">
    <property type="entry name" value="FAD_NAD(P)-BINDING DOMAIN-CONTAINING PROTEIN-RELATED"/>
    <property type="match status" value="1"/>
</dbReference>
<dbReference type="SUPFAM" id="SSF51905">
    <property type="entry name" value="FAD/NAD(P)-binding domain"/>
    <property type="match status" value="1"/>
</dbReference>
<dbReference type="GO" id="GO:0050660">
    <property type="term" value="F:flavin adenine dinucleotide binding"/>
    <property type="evidence" value="ECO:0007669"/>
    <property type="project" value="InterPro"/>
</dbReference>
<sequence length="494" mass="54402">MSARVDHDLVIVGSGFSGIGMAIAAKNRGRDFVILEKGDEVGGTWRDNRYPGCECDVPSHLYSFSFELNPYWSKAYATADEIQDYLLYCVEKYGLREHVRLGSTVARMTYDEGLAAWHLTVTDRGGDSRQLVAGAVALGVGTLHEPKIPEIPGIEQFRGELMHTAAWDEGATMVGKRVGIVGTGCSAVQAIPHLAEDARHLTVFQRTPAWVLPKVDPAYPDWLIDQYEKRPWMMKAHRTKLRAAGDLRVGGFTRAPAALKAASKAALANMHSAVKDPELRRKLTPDYTMGCKRATLSNSYYPALARDDVTVETSLIERAWPGGVTTADGTDHDLDALVFATGFDVTGSYRHLHVTGLDGRTLDDDWATDIETYFGVTAPGYPNLFFLLGPNTVLGHTSVILMIEAQIGLVTRLLDERDTRGATAVQVRPEIVPAHMQQLDARSARSVWQEGGCSSWYLDEQGRNRILWPGSVGDYERKLAKPELIDYEFTGSAS</sequence>
<reference evidence="5 6" key="1">
    <citation type="submission" date="2020-08" db="EMBL/GenBank/DDBJ databases">
        <title>Sequencing the genomes of 1000 actinobacteria strains.</title>
        <authorList>
            <person name="Klenk H.-P."/>
        </authorList>
    </citation>
    <scope>NUCLEOTIDE SEQUENCE [LARGE SCALE GENOMIC DNA]</scope>
    <source>
        <strain evidence="5 6">DSM 105369</strain>
    </source>
</reference>
<dbReference type="InterPro" id="IPR036188">
    <property type="entry name" value="FAD/NAD-bd_sf"/>
</dbReference>
<evidence type="ECO:0000256" key="4">
    <source>
        <dbReference type="ARBA" id="ARBA00023002"/>
    </source>
</evidence>
<evidence type="ECO:0000313" key="6">
    <source>
        <dbReference type="Proteomes" id="UP000559182"/>
    </source>
</evidence>
<dbReference type="GO" id="GO:0050661">
    <property type="term" value="F:NADP binding"/>
    <property type="evidence" value="ECO:0007669"/>
    <property type="project" value="InterPro"/>
</dbReference>
<protein>
    <submittedName>
        <fullName evidence="5">Cation diffusion facilitator CzcD-associated flavoprotein CzcO</fullName>
    </submittedName>
</protein>
<comment type="caution">
    <text evidence="5">The sequence shown here is derived from an EMBL/GenBank/DDBJ whole genome shotgun (WGS) entry which is preliminary data.</text>
</comment>
<dbReference type="PANTHER" id="PTHR42877">
    <property type="entry name" value="L-ORNITHINE N(5)-MONOOXYGENASE-RELATED"/>
    <property type="match status" value="1"/>
</dbReference>
<dbReference type="AlphaFoldDB" id="A0A839NDS2"/>
<dbReference type="EMBL" id="JACHVQ010000004">
    <property type="protein sequence ID" value="MBB2894114.1"/>
    <property type="molecule type" value="Genomic_DNA"/>
</dbReference>
<evidence type="ECO:0000313" key="5">
    <source>
        <dbReference type="EMBL" id="MBB2894114.1"/>
    </source>
</evidence>
<name>A0A839NDS2_9MICO</name>
<keyword evidence="2" id="KW-0285">Flavoprotein</keyword>
<organism evidence="5 6">
    <name type="scientific">Flexivirga oryzae</name>
    <dbReference type="NCBI Taxonomy" id="1794944"/>
    <lineage>
        <taxon>Bacteria</taxon>
        <taxon>Bacillati</taxon>
        <taxon>Actinomycetota</taxon>
        <taxon>Actinomycetes</taxon>
        <taxon>Micrococcales</taxon>
        <taxon>Dermacoccaceae</taxon>
        <taxon>Flexivirga</taxon>
    </lineage>
</organism>
<evidence type="ECO:0000256" key="2">
    <source>
        <dbReference type="ARBA" id="ARBA00022630"/>
    </source>
</evidence>
<dbReference type="InterPro" id="IPR020946">
    <property type="entry name" value="Flavin_mOase-like"/>
</dbReference>
<dbReference type="Proteomes" id="UP000559182">
    <property type="component" value="Unassembled WGS sequence"/>
</dbReference>
<dbReference type="RefSeq" id="WP_183322561.1">
    <property type="nucleotide sequence ID" value="NZ_JACHVQ010000004.1"/>
</dbReference>
<evidence type="ECO:0000256" key="1">
    <source>
        <dbReference type="ARBA" id="ARBA00010139"/>
    </source>
</evidence>
<proteinExistence type="inferred from homology"/>
<comment type="similarity">
    <text evidence="1">Belongs to the FAD-binding monooxygenase family.</text>
</comment>
<accession>A0A839NDS2</accession>
<dbReference type="InterPro" id="IPR051209">
    <property type="entry name" value="FAD-bind_Monooxygenase_sf"/>
</dbReference>
<dbReference type="Pfam" id="PF00743">
    <property type="entry name" value="FMO-like"/>
    <property type="match status" value="1"/>
</dbReference>
<dbReference type="Gene3D" id="3.50.50.60">
    <property type="entry name" value="FAD/NAD(P)-binding domain"/>
    <property type="match status" value="2"/>
</dbReference>
<evidence type="ECO:0000256" key="3">
    <source>
        <dbReference type="ARBA" id="ARBA00022827"/>
    </source>
</evidence>
<gene>
    <name evidence="5" type="ORF">FHU39_004150</name>
</gene>
<keyword evidence="3" id="KW-0274">FAD</keyword>